<keyword evidence="5 12" id="KW-0808">Transferase</keyword>
<dbReference type="PANTHER" id="PTHR48438">
    <property type="entry name" value="ALPHA-(1,3)-FUCOSYLTRANSFERASE C-RELATED"/>
    <property type="match status" value="1"/>
</dbReference>
<keyword evidence="7" id="KW-0735">Signal-anchor</keyword>
<dbReference type="HOGENOM" id="CLU_032075_5_0_1"/>
<keyword evidence="10" id="KW-0472">Membrane</keyword>
<dbReference type="CTD" id="20253054"/>
<evidence type="ECO:0000256" key="11">
    <source>
        <dbReference type="ARBA" id="ARBA00023180"/>
    </source>
</evidence>
<dbReference type="AlphaFoldDB" id="V4C2Y1"/>
<keyword evidence="8" id="KW-1133">Transmembrane helix</keyword>
<keyword evidence="17" id="KW-1185">Reference proteome</keyword>
<dbReference type="PANTHER" id="PTHR48438:SF1">
    <property type="entry name" value="ALPHA-(1,3)-FUCOSYLTRANSFERASE C-RELATED"/>
    <property type="match status" value="1"/>
</dbReference>
<keyword evidence="9 12" id="KW-0333">Golgi apparatus</keyword>
<evidence type="ECO:0000256" key="9">
    <source>
        <dbReference type="ARBA" id="ARBA00023034"/>
    </source>
</evidence>
<dbReference type="InterPro" id="IPR038577">
    <property type="entry name" value="GT10-like_C_sf"/>
</dbReference>
<evidence type="ECO:0000313" key="15">
    <source>
        <dbReference type="EMBL" id="ESO95849.1"/>
    </source>
</evidence>
<evidence type="ECO:0000256" key="1">
    <source>
        <dbReference type="ARBA" id="ARBA00004323"/>
    </source>
</evidence>
<dbReference type="FunFam" id="3.40.50.11660:FF:000002">
    <property type="entry name" value="Alpha-(1,3)-fucosyltransferase"/>
    <property type="match status" value="1"/>
</dbReference>
<evidence type="ECO:0000313" key="17">
    <source>
        <dbReference type="Proteomes" id="UP000030746"/>
    </source>
</evidence>
<feature type="domain" description="Fucosyltransferase N-terminal" evidence="14">
    <location>
        <begin position="4"/>
        <end position="54"/>
    </location>
</feature>
<dbReference type="RefSeq" id="XP_009043694.1">
    <property type="nucleotide sequence ID" value="XM_009045446.1"/>
</dbReference>
<feature type="domain" description="Fucosyltransferase C-terminal" evidence="13">
    <location>
        <begin position="73"/>
        <end position="212"/>
    </location>
</feature>
<dbReference type="KEGG" id="lgi:LOTGIDRAFT_95429"/>
<evidence type="ECO:0000259" key="13">
    <source>
        <dbReference type="Pfam" id="PF00852"/>
    </source>
</evidence>
<evidence type="ECO:0000256" key="8">
    <source>
        <dbReference type="ARBA" id="ARBA00022989"/>
    </source>
</evidence>
<reference evidence="15 17" key="1">
    <citation type="journal article" date="2013" name="Nature">
        <title>Insights into bilaterian evolution from three spiralian genomes.</title>
        <authorList>
            <person name="Simakov O."/>
            <person name="Marletaz F."/>
            <person name="Cho S.J."/>
            <person name="Edsinger-Gonzales E."/>
            <person name="Havlak P."/>
            <person name="Hellsten U."/>
            <person name="Kuo D.H."/>
            <person name="Larsson T."/>
            <person name="Lv J."/>
            <person name="Arendt D."/>
            <person name="Savage R."/>
            <person name="Osoegawa K."/>
            <person name="de Jong P."/>
            <person name="Grimwood J."/>
            <person name="Chapman J.A."/>
            <person name="Shapiro H."/>
            <person name="Aerts A."/>
            <person name="Otillar R.P."/>
            <person name="Terry A.Y."/>
            <person name="Boore J.L."/>
            <person name="Grigoriev I.V."/>
            <person name="Lindberg D.R."/>
            <person name="Seaver E.C."/>
            <person name="Weisblat D.A."/>
            <person name="Putnam N.H."/>
            <person name="Rokhsar D.S."/>
        </authorList>
    </citation>
    <scope>NUCLEOTIDE SEQUENCE [LARGE SCALE GENOMIC DNA]</scope>
</reference>
<evidence type="ECO:0000256" key="2">
    <source>
        <dbReference type="ARBA" id="ARBA00004922"/>
    </source>
</evidence>
<keyword evidence="6 12" id="KW-0812">Transmembrane</keyword>
<feature type="non-terminal residue" evidence="15">
    <location>
        <position position="1"/>
    </location>
</feature>
<dbReference type="GeneID" id="20253225"/>
<evidence type="ECO:0000256" key="4">
    <source>
        <dbReference type="ARBA" id="ARBA00022676"/>
    </source>
</evidence>
<dbReference type="EC" id="2.4.1.-" evidence="12"/>
<feature type="non-terminal residue" evidence="15">
    <location>
        <position position="214"/>
    </location>
</feature>
<organism evidence="15 17">
    <name type="scientific">Lottia gigantea</name>
    <name type="common">Giant owl limpet</name>
    <dbReference type="NCBI Taxonomy" id="225164"/>
    <lineage>
        <taxon>Eukaryota</taxon>
        <taxon>Metazoa</taxon>
        <taxon>Spiralia</taxon>
        <taxon>Lophotrochozoa</taxon>
        <taxon>Mollusca</taxon>
        <taxon>Gastropoda</taxon>
        <taxon>Patellogastropoda</taxon>
        <taxon>Lottioidea</taxon>
        <taxon>Lottiidae</taxon>
        <taxon>Lottia</taxon>
    </lineage>
</organism>
<protein>
    <recommendedName>
        <fullName evidence="12">Fucosyltransferase</fullName>
        <ecNumber evidence="12">2.4.1.-</ecNumber>
    </recommendedName>
</protein>
<keyword evidence="4 12" id="KW-0328">Glycosyltransferase</keyword>
<dbReference type="OMA" id="ATSKECY"/>
<dbReference type="InterPro" id="IPR001503">
    <property type="entry name" value="Glyco_trans_10"/>
</dbReference>
<evidence type="ECO:0000256" key="7">
    <source>
        <dbReference type="ARBA" id="ARBA00022968"/>
    </source>
</evidence>
<evidence type="ECO:0000256" key="3">
    <source>
        <dbReference type="ARBA" id="ARBA00008919"/>
    </source>
</evidence>
<dbReference type="Gene3D" id="3.40.50.11660">
    <property type="entry name" value="Glycosyl transferase family 10, C-terminal domain"/>
    <property type="match status" value="1"/>
</dbReference>
<dbReference type="GO" id="GO:0032580">
    <property type="term" value="C:Golgi cisterna membrane"/>
    <property type="evidence" value="ECO:0007669"/>
    <property type="project" value="UniProtKB-SubCell"/>
</dbReference>
<proteinExistence type="inferred from homology"/>
<dbReference type="STRING" id="225164.V4C2Y1"/>
<dbReference type="Pfam" id="PF17039">
    <property type="entry name" value="Glyco_tran_10_N"/>
    <property type="match status" value="1"/>
</dbReference>
<comment type="similarity">
    <text evidence="3 12">Belongs to the glycosyltransferase 10 family.</text>
</comment>
<dbReference type="CTD" id="20253225"/>
<gene>
    <name evidence="16" type="ORF">LOTGIDRAFT_95429</name>
    <name evidence="15" type="ORF">LOTGIDRAFT_98309</name>
</gene>
<dbReference type="RefSeq" id="XP_009053463.1">
    <property type="nucleotide sequence ID" value="XM_009055215.1"/>
</dbReference>
<dbReference type="InterPro" id="IPR031481">
    <property type="entry name" value="Glyco_tran_10_N"/>
</dbReference>
<dbReference type="UniPathway" id="UPA00378"/>
<sequence>EPPKRYDNQVFVLHNHEPQCSFSKNHVIFKDTWKSCFNWTMWYREDSDIHEPYGLIVKRRQVLETNFTEIYFKKTKMAAAMVSNCNGQSQRMKYIRKLMTLGVEIDVFGACGEHSCPRGKDGDCRDNINKRYKFFLSFENSFCPDYISEKFFHPYQGDIINVARGGGNYSKEAPEGTYINTRDFKTIKDVADYIIRLSKNKDEYIHILKQKNKY</sequence>
<evidence type="ECO:0000259" key="14">
    <source>
        <dbReference type="Pfam" id="PF17039"/>
    </source>
</evidence>
<dbReference type="SUPFAM" id="SSF53756">
    <property type="entry name" value="UDP-Glycosyltransferase/glycogen phosphorylase"/>
    <property type="match status" value="1"/>
</dbReference>
<keyword evidence="11" id="KW-0325">Glycoprotein</keyword>
<dbReference type="InterPro" id="IPR055270">
    <property type="entry name" value="Glyco_tran_10_C"/>
</dbReference>
<dbReference type="OrthoDB" id="6085082at2759"/>
<comment type="pathway">
    <text evidence="2">Protein modification; protein glycosylation.</text>
</comment>
<accession>V4C2Y1</accession>
<evidence type="ECO:0000313" key="16">
    <source>
        <dbReference type="EMBL" id="ESP05149.1"/>
    </source>
</evidence>
<dbReference type="GO" id="GO:0000139">
    <property type="term" value="C:Golgi membrane"/>
    <property type="evidence" value="ECO:0007669"/>
    <property type="project" value="UniProtKB-SubCell"/>
</dbReference>
<dbReference type="GeneID" id="20253054"/>
<name>V4C2Y1_LOTGI</name>
<dbReference type="Proteomes" id="UP000030746">
    <property type="component" value="Unassembled WGS sequence"/>
</dbReference>
<evidence type="ECO:0000256" key="10">
    <source>
        <dbReference type="ARBA" id="ARBA00023136"/>
    </source>
</evidence>
<evidence type="ECO:0000256" key="5">
    <source>
        <dbReference type="ARBA" id="ARBA00022679"/>
    </source>
</evidence>
<dbReference type="KEGG" id="lgi:LOTGIDRAFT_98309"/>
<dbReference type="Pfam" id="PF00852">
    <property type="entry name" value="Glyco_transf_10"/>
    <property type="match status" value="1"/>
</dbReference>
<comment type="subcellular location">
    <subcellularLocation>
        <location evidence="1">Golgi apparatus membrane</location>
        <topology evidence="1">Single-pass type II membrane protein</topology>
    </subcellularLocation>
    <subcellularLocation>
        <location evidence="12">Golgi apparatus</location>
        <location evidence="12">Golgi stack membrane</location>
        <topology evidence="12">Single-pass type II membrane protein</topology>
    </subcellularLocation>
</comment>
<evidence type="ECO:0000256" key="12">
    <source>
        <dbReference type="RuleBase" id="RU003832"/>
    </source>
</evidence>
<dbReference type="EMBL" id="KB199650">
    <property type="protein sequence ID" value="ESP05149.1"/>
    <property type="molecule type" value="Genomic_DNA"/>
</dbReference>
<dbReference type="EMBL" id="KB201604">
    <property type="protein sequence ID" value="ESO95849.1"/>
    <property type="molecule type" value="Genomic_DNA"/>
</dbReference>
<dbReference type="GO" id="GO:0008417">
    <property type="term" value="F:fucosyltransferase activity"/>
    <property type="evidence" value="ECO:0007669"/>
    <property type="project" value="InterPro"/>
</dbReference>
<evidence type="ECO:0000256" key="6">
    <source>
        <dbReference type="ARBA" id="ARBA00022692"/>
    </source>
</evidence>